<dbReference type="Proteomes" id="UP000502179">
    <property type="component" value="Chromosome"/>
</dbReference>
<dbReference type="PANTHER" id="PTHR35866:SF1">
    <property type="entry name" value="YKGJ FAMILY CYSTEINE CLUSTER PROTEIN"/>
    <property type="match status" value="1"/>
</dbReference>
<protein>
    <submittedName>
        <fullName evidence="1">YkgJ family cysteine cluster protein</fullName>
    </submittedName>
</protein>
<gene>
    <name evidence="1" type="ORF">G4V39_09925</name>
</gene>
<keyword evidence="2" id="KW-1185">Reference proteome</keyword>
<evidence type="ECO:0000313" key="2">
    <source>
        <dbReference type="Proteomes" id="UP000502179"/>
    </source>
</evidence>
<name>A0A6G7PY03_9BACT</name>
<evidence type="ECO:0000313" key="1">
    <source>
        <dbReference type="EMBL" id="QIJ72569.1"/>
    </source>
</evidence>
<dbReference type="EMBL" id="CP048877">
    <property type="protein sequence ID" value="QIJ72569.1"/>
    <property type="molecule type" value="Genomic_DNA"/>
</dbReference>
<dbReference type="PANTHER" id="PTHR35866">
    <property type="entry name" value="PUTATIVE-RELATED"/>
    <property type="match status" value="1"/>
</dbReference>
<sequence>MVKKIFECRRCGFCCQGESTVSLSPEERRRIADFLGLGLQEFLTQYCRQQGNRVEMKVVNGHCIFYDTKDSLCRIHPVKPFHCKRWPLHPAILESLENYQTISSTCPGFNPQASYEEICAFVRGSLENPK</sequence>
<accession>A0A6G7PY03</accession>
<dbReference type="InterPro" id="IPR005358">
    <property type="entry name" value="Puta_zinc/iron-chelating_dom"/>
</dbReference>
<dbReference type="KEGG" id="tav:G4V39_09925"/>
<dbReference type="Pfam" id="PF03692">
    <property type="entry name" value="CxxCxxCC"/>
    <property type="match status" value="1"/>
</dbReference>
<dbReference type="AlphaFoldDB" id="A0A6G7PY03"/>
<organism evidence="1 2">
    <name type="scientific">Thermosulfuriphilus ammonigenes</name>
    <dbReference type="NCBI Taxonomy" id="1936021"/>
    <lineage>
        <taxon>Bacteria</taxon>
        <taxon>Pseudomonadati</taxon>
        <taxon>Thermodesulfobacteriota</taxon>
        <taxon>Thermodesulfobacteria</taxon>
        <taxon>Thermodesulfobacteriales</taxon>
        <taxon>Thermodesulfobacteriaceae</taxon>
        <taxon>Thermosulfuriphilus</taxon>
    </lineage>
</organism>
<proteinExistence type="predicted"/>
<reference evidence="1 2" key="1">
    <citation type="submission" date="2020-02" db="EMBL/GenBank/DDBJ databases">
        <title>Genome analysis of Thermosulfuriphilus ammonigenes ST65T, an anaerobic thermophilic chemolithoautotrophic bacterium isolated from a deep-sea hydrothermal vent.</title>
        <authorList>
            <person name="Slobodkina G."/>
            <person name="Allioux M."/>
            <person name="Merkel A."/>
            <person name="Alain K."/>
            <person name="Jebbar M."/>
            <person name="Slobodkin A."/>
        </authorList>
    </citation>
    <scope>NUCLEOTIDE SEQUENCE [LARGE SCALE GENOMIC DNA]</scope>
    <source>
        <strain evidence="1 2">ST65</strain>
    </source>
</reference>